<dbReference type="EMBL" id="LWDF02000248">
    <property type="protein sequence ID" value="KAE8251403.1"/>
    <property type="molecule type" value="Genomic_DNA"/>
</dbReference>
<proteinExistence type="inferred from homology"/>
<keyword evidence="7" id="KW-0539">Nucleus</keyword>
<feature type="region of interest" description="Disordered" evidence="8">
    <location>
        <begin position="126"/>
        <end position="161"/>
    </location>
</feature>
<evidence type="ECO:0000256" key="8">
    <source>
        <dbReference type="SAM" id="MobiDB-lite"/>
    </source>
</evidence>
<evidence type="ECO:0000256" key="4">
    <source>
        <dbReference type="ARBA" id="ARBA00017286"/>
    </source>
</evidence>
<feature type="region of interest" description="Disordered" evidence="8">
    <location>
        <begin position="1"/>
        <end position="60"/>
    </location>
</feature>
<dbReference type="InterPro" id="IPR038881">
    <property type="entry name" value="Yae1-like"/>
</dbReference>
<comment type="caution">
    <text evidence="10">The sequence shown here is derived from an EMBL/GenBank/DDBJ whole genome shotgun (WGS) entry which is preliminary data.</text>
</comment>
<evidence type="ECO:0000256" key="2">
    <source>
        <dbReference type="ARBA" id="ARBA00004496"/>
    </source>
</evidence>
<keyword evidence="6" id="KW-0963">Cytoplasm</keyword>
<comment type="similarity">
    <text evidence="3">Belongs to the YAE1 family.</text>
</comment>
<dbReference type="Proteomes" id="UP000077521">
    <property type="component" value="Unassembled WGS sequence"/>
</dbReference>
<reference evidence="10" key="1">
    <citation type="submission" date="2016-04" db="EMBL/GenBank/DDBJ databases">
        <authorList>
            <person name="Nguyen H.D."/>
            <person name="Samba Siva P."/>
            <person name="Cullis J."/>
            <person name="Levesque C.A."/>
            <person name="Hambleton S."/>
        </authorList>
    </citation>
    <scope>NUCLEOTIDE SEQUENCE</scope>
    <source>
        <strain evidence="10">DAOMC 236416</strain>
    </source>
</reference>
<feature type="compositionally biased region" description="Low complexity" evidence="8">
    <location>
        <begin position="148"/>
        <end position="160"/>
    </location>
</feature>
<gene>
    <name evidence="10" type="ORF">A4X13_0g4009</name>
</gene>
<sequence length="335" mass="35482">MPTKATTSRSSDSVGRSGMSRSHSDSISSTASGSLSDSDIFADRDPLSMRSSRPLTMGERDLNKMETQLEDAGYREGITAGKLGALQSGFDEGFSAGAPLGRAVGRLRGEVTSLCVYLGRLVADLELSHPGPSSRSPSTVYGGGAGEGSSNSEQEGQQQQHIELQYEDGEVLPDCKSRTANGNGIHHSPAENSHPVFAKEDLPPGPGRARVRLKNRTGAVTSSSGGGSAAKMLANSTTTAHLKPGDIVALLHEAQALLRDTQDLSLEKLAPPDEEALAHEHEHAMMAQQQGEFDGGKMMMASWKGESEEERARREAILPGLYARLYAAKEVLGLA</sequence>
<evidence type="ECO:0000259" key="9">
    <source>
        <dbReference type="Pfam" id="PF09811"/>
    </source>
</evidence>
<evidence type="ECO:0000313" key="11">
    <source>
        <dbReference type="Proteomes" id="UP000077521"/>
    </source>
</evidence>
<protein>
    <recommendedName>
        <fullName evidence="5">Protein YAE1</fullName>
    </recommendedName>
    <alternativeName>
        <fullName evidence="4">Protein yae1</fullName>
    </alternativeName>
</protein>
<dbReference type="PANTHER" id="PTHR18829:SF0">
    <property type="entry name" value="PROTEIN YAE1 HOMOLOG"/>
    <property type="match status" value="1"/>
</dbReference>
<evidence type="ECO:0000256" key="7">
    <source>
        <dbReference type="ARBA" id="ARBA00023242"/>
    </source>
</evidence>
<dbReference type="AlphaFoldDB" id="A0A177T8V2"/>
<name>A0A177T8V2_9BASI</name>
<feature type="region of interest" description="Disordered" evidence="8">
    <location>
        <begin position="173"/>
        <end position="208"/>
    </location>
</feature>
<evidence type="ECO:0000256" key="1">
    <source>
        <dbReference type="ARBA" id="ARBA00004123"/>
    </source>
</evidence>
<reference evidence="10" key="2">
    <citation type="journal article" date="2019" name="IMA Fungus">
        <title>Genome sequencing and comparison of five Tilletia species to identify candidate genes for the detection of regulated species infecting wheat.</title>
        <authorList>
            <person name="Nguyen H.D.T."/>
            <person name="Sultana T."/>
            <person name="Kesanakurti P."/>
            <person name="Hambleton S."/>
        </authorList>
    </citation>
    <scope>NUCLEOTIDE SEQUENCE</scope>
    <source>
        <strain evidence="10">DAOMC 236416</strain>
    </source>
</reference>
<dbReference type="GO" id="GO:0005737">
    <property type="term" value="C:cytoplasm"/>
    <property type="evidence" value="ECO:0007669"/>
    <property type="project" value="UniProtKB-SubCell"/>
</dbReference>
<dbReference type="InterPro" id="IPR019191">
    <property type="entry name" value="Essential_protein_Yae1_N"/>
</dbReference>
<feature type="compositionally biased region" description="Low complexity" evidence="8">
    <location>
        <begin position="15"/>
        <end position="39"/>
    </location>
</feature>
<evidence type="ECO:0000256" key="6">
    <source>
        <dbReference type="ARBA" id="ARBA00022490"/>
    </source>
</evidence>
<comment type="subcellular location">
    <subcellularLocation>
        <location evidence="2">Cytoplasm</location>
    </subcellularLocation>
    <subcellularLocation>
        <location evidence="1">Nucleus</location>
    </subcellularLocation>
</comment>
<organism evidence="10 11">
    <name type="scientific">Tilletia indica</name>
    <dbReference type="NCBI Taxonomy" id="43049"/>
    <lineage>
        <taxon>Eukaryota</taxon>
        <taxon>Fungi</taxon>
        <taxon>Dikarya</taxon>
        <taxon>Basidiomycota</taxon>
        <taxon>Ustilaginomycotina</taxon>
        <taxon>Exobasidiomycetes</taxon>
        <taxon>Tilletiales</taxon>
        <taxon>Tilletiaceae</taxon>
        <taxon>Tilletia</taxon>
    </lineage>
</organism>
<feature type="domain" description="Essential protein Yae1 N-terminal" evidence="9">
    <location>
        <begin position="73"/>
        <end position="109"/>
    </location>
</feature>
<evidence type="ECO:0000256" key="5">
    <source>
        <dbReference type="ARBA" id="ARBA00018400"/>
    </source>
</evidence>
<dbReference type="PANTHER" id="PTHR18829">
    <property type="entry name" value="PROTEIN YAE1 HOMOLOG"/>
    <property type="match status" value="1"/>
</dbReference>
<keyword evidence="11" id="KW-1185">Reference proteome</keyword>
<evidence type="ECO:0000256" key="3">
    <source>
        <dbReference type="ARBA" id="ARBA00007096"/>
    </source>
</evidence>
<accession>A0A177T8V2</accession>
<feature type="compositionally biased region" description="Polar residues" evidence="8">
    <location>
        <begin position="1"/>
        <end position="14"/>
    </location>
</feature>
<dbReference type="GO" id="GO:0005634">
    <property type="term" value="C:nucleus"/>
    <property type="evidence" value="ECO:0007669"/>
    <property type="project" value="UniProtKB-SubCell"/>
</dbReference>
<dbReference type="Pfam" id="PF09811">
    <property type="entry name" value="Yae1_N"/>
    <property type="match status" value="1"/>
</dbReference>
<evidence type="ECO:0000313" key="10">
    <source>
        <dbReference type="EMBL" id="KAE8251403.1"/>
    </source>
</evidence>